<dbReference type="RefSeq" id="WP_156702589.1">
    <property type="nucleotide sequence ID" value="NZ_CACRUP010000024.1"/>
</dbReference>
<name>A0A6N3CY80_9FIRM</name>
<sequence>MFRQMRRIKQELPLDEAKKLLKENKRGVLSFNGDDNYPYSLPINYFYDDEENRIYFHGAKTGYKIDCIEKNNKSCFVTYGDEELSDNGWSYYLKSVIAFGKIEIVKDQELAARKLSELASRYYPSLSEVDAAMVRSFKNVIVYYLAIEHMTCKKVHEK</sequence>
<dbReference type="InterPro" id="IPR024747">
    <property type="entry name" value="Pyridox_Oxase-rel"/>
</dbReference>
<protein>
    <submittedName>
        <fullName evidence="1">Pyridoxamine 5'-phosphate oxidase</fullName>
    </submittedName>
</protein>
<reference evidence="1" key="1">
    <citation type="submission" date="2019-11" db="EMBL/GenBank/DDBJ databases">
        <authorList>
            <person name="Feng L."/>
        </authorList>
    </citation>
    <scope>NUCLEOTIDE SEQUENCE</scope>
    <source>
        <strain evidence="1">PgorbachiiLFYP46</strain>
    </source>
</reference>
<dbReference type="Gene3D" id="2.30.110.10">
    <property type="entry name" value="Electron Transport, Fmn-binding Protein, Chain A"/>
    <property type="match status" value="1"/>
</dbReference>
<evidence type="ECO:0000313" key="1">
    <source>
        <dbReference type="EMBL" id="VYU21660.1"/>
    </source>
</evidence>
<dbReference type="PANTHER" id="PTHR34071">
    <property type="entry name" value="5-NITROIMIDAZOLE ANTIBIOTICS RESISTANCE PROTEIN, NIMA-FAMILY-RELATED PROTEIN-RELATED"/>
    <property type="match status" value="1"/>
</dbReference>
<dbReference type="Pfam" id="PF12900">
    <property type="entry name" value="Pyridox_ox_2"/>
    <property type="match status" value="1"/>
</dbReference>
<dbReference type="AlphaFoldDB" id="A0A6N3CY80"/>
<dbReference type="PANTHER" id="PTHR34071:SF2">
    <property type="entry name" value="FLAVIN-NUCLEOTIDE-BINDING PROTEIN"/>
    <property type="match status" value="1"/>
</dbReference>
<dbReference type="EMBL" id="CACRUP010000024">
    <property type="protein sequence ID" value="VYU21660.1"/>
    <property type="molecule type" value="Genomic_DNA"/>
</dbReference>
<dbReference type="SUPFAM" id="SSF50475">
    <property type="entry name" value="FMN-binding split barrel"/>
    <property type="match status" value="1"/>
</dbReference>
<organism evidence="1">
    <name type="scientific">Peptoniphilus gorbachii</name>
    <dbReference type="NCBI Taxonomy" id="411567"/>
    <lineage>
        <taxon>Bacteria</taxon>
        <taxon>Bacillati</taxon>
        <taxon>Bacillota</taxon>
        <taxon>Tissierellia</taxon>
        <taxon>Tissierellales</taxon>
        <taxon>Peptoniphilaceae</taxon>
        <taxon>Peptoniphilus</taxon>
    </lineage>
</organism>
<dbReference type="InterPro" id="IPR012349">
    <property type="entry name" value="Split_barrel_FMN-bd"/>
</dbReference>
<gene>
    <name evidence="1" type="ORF">PGLFYP46_00544</name>
</gene>
<accession>A0A6N3CY80</accession>
<proteinExistence type="predicted"/>